<accession>A0AAV2VIM6</accession>
<dbReference type="EMBL" id="CAOF01000020">
    <property type="protein sequence ID" value="CCO44558.1"/>
    <property type="molecule type" value="Genomic_DNA"/>
</dbReference>
<feature type="compositionally biased region" description="Basic and acidic residues" evidence="1">
    <location>
        <begin position="1"/>
        <end position="14"/>
    </location>
</feature>
<sequence>MSMNHEKKWTEAKRLNKRQKRENPIEISSVTPFTRELSTTNTSVEGVTS</sequence>
<evidence type="ECO:0008006" key="4">
    <source>
        <dbReference type="Google" id="ProtNLM"/>
    </source>
</evidence>
<organism evidence="2 3">
    <name type="scientific">Vibrio nigripulchritudo SOn1</name>
    <dbReference type="NCBI Taxonomy" id="1238450"/>
    <lineage>
        <taxon>Bacteria</taxon>
        <taxon>Pseudomonadati</taxon>
        <taxon>Pseudomonadota</taxon>
        <taxon>Gammaproteobacteria</taxon>
        <taxon>Vibrionales</taxon>
        <taxon>Vibrionaceae</taxon>
        <taxon>Vibrio</taxon>
    </lineage>
</organism>
<proteinExistence type="predicted"/>
<comment type="caution">
    <text evidence="2">The sequence shown here is derived from an EMBL/GenBank/DDBJ whole genome shotgun (WGS) entry which is preliminary data.</text>
</comment>
<protein>
    <recommendedName>
        <fullName evidence="4">Transposase</fullName>
    </recommendedName>
</protein>
<feature type="region of interest" description="Disordered" evidence="1">
    <location>
        <begin position="1"/>
        <end position="28"/>
    </location>
</feature>
<evidence type="ECO:0000313" key="3">
    <source>
        <dbReference type="Proteomes" id="UP000018211"/>
    </source>
</evidence>
<evidence type="ECO:0000256" key="1">
    <source>
        <dbReference type="SAM" id="MobiDB-lite"/>
    </source>
</evidence>
<reference evidence="2 3" key="1">
    <citation type="journal article" date="2013" name="ISME J.">
        <title>Comparative genomics of pathogenic lineages of Vibrio nigripulchritudo identifies virulence-associated traits.</title>
        <authorList>
            <person name="Goudenege D."/>
            <person name="Labreuche Y."/>
            <person name="Krin E."/>
            <person name="Ansquer D."/>
            <person name="Mangenot S."/>
            <person name="Calteau A."/>
            <person name="Medigue C."/>
            <person name="Mazel D."/>
            <person name="Polz M.F."/>
            <person name="Le Roux F."/>
        </authorList>
    </citation>
    <scope>NUCLEOTIDE SEQUENCE [LARGE SCALE GENOMIC DNA]</scope>
    <source>
        <strain evidence="2 3">SOn1</strain>
    </source>
</reference>
<gene>
    <name evidence="2" type="ORF">VIBNISOn1_1160066</name>
</gene>
<name>A0AAV2VIM6_9VIBR</name>
<dbReference type="Proteomes" id="UP000018211">
    <property type="component" value="Unassembled WGS sequence"/>
</dbReference>
<evidence type="ECO:0000313" key="2">
    <source>
        <dbReference type="EMBL" id="CCO44558.1"/>
    </source>
</evidence>
<dbReference type="AlphaFoldDB" id="A0AAV2VIM6"/>